<feature type="domain" description="C-type lectin" evidence="1">
    <location>
        <begin position="3"/>
        <end position="127"/>
    </location>
</feature>
<dbReference type="InterPro" id="IPR001304">
    <property type="entry name" value="C-type_lectin-like"/>
</dbReference>
<comment type="caution">
    <text evidence="2">The sequence shown here is derived from an EMBL/GenBank/DDBJ whole genome shotgun (WGS) entry which is preliminary data.</text>
</comment>
<proteinExistence type="predicted"/>
<evidence type="ECO:0000313" key="3">
    <source>
        <dbReference type="Proteomes" id="UP000318571"/>
    </source>
</evidence>
<name>A0A553N6Q4_TIGCA</name>
<dbReference type="InterPro" id="IPR016187">
    <property type="entry name" value="CTDL_fold"/>
</dbReference>
<dbReference type="SMART" id="SM00034">
    <property type="entry name" value="CLECT"/>
    <property type="match status" value="2"/>
</dbReference>
<dbReference type="Proteomes" id="UP000318571">
    <property type="component" value="Chromosome 8"/>
</dbReference>
<feature type="domain" description="C-type lectin" evidence="1">
    <location>
        <begin position="161"/>
        <end position="292"/>
    </location>
</feature>
<sequence length="317" mass="35146">MLFLSGDCGSDQSYYNLEVFAQHPQARSKCQALGLNLATPLSMQDLDKLDDINYDDNEYWTEIRNFGGLACVDDDCDNRELTTADNQTISLTPFGDIAISSHKQCVVGRDERIISKECDHEKQVICQSSCTWFPPTFSISTSPSTPTEVDVPPSTSSPFTCQPMMSILSPINSKFYKALNQSTEFLDANQVCVASEMELASIQSDEDLQSVLETLGSGSFWVSLYNPNLVPCDSSLTCSIKLRDSFGQIFNSMGLSAEFQITPKRCIRLSINATFTRFESEDCDANYPSACESTCGLGTPGIKVSNMHMYVTSFYWN</sequence>
<evidence type="ECO:0000313" key="2">
    <source>
        <dbReference type="EMBL" id="TRY61119.1"/>
    </source>
</evidence>
<reference evidence="2 3" key="1">
    <citation type="journal article" date="2018" name="Nat. Ecol. Evol.">
        <title>Genomic signatures of mitonuclear coevolution across populations of Tigriopus californicus.</title>
        <authorList>
            <person name="Barreto F.S."/>
            <person name="Watson E.T."/>
            <person name="Lima T.G."/>
            <person name="Willett C.S."/>
            <person name="Edmands S."/>
            <person name="Li W."/>
            <person name="Burton R.S."/>
        </authorList>
    </citation>
    <scope>NUCLEOTIDE SEQUENCE [LARGE SCALE GENOMIC DNA]</scope>
    <source>
        <strain evidence="2 3">San Diego</strain>
    </source>
</reference>
<dbReference type="InterPro" id="IPR016186">
    <property type="entry name" value="C-type_lectin-like/link_sf"/>
</dbReference>
<dbReference type="SUPFAM" id="SSF56436">
    <property type="entry name" value="C-type lectin-like"/>
    <property type="match status" value="2"/>
</dbReference>
<organism evidence="2 3">
    <name type="scientific">Tigriopus californicus</name>
    <name type="common">Marine copepod</name>
    <dbReference type="NCBI Taxonomy" id="6832"/>
    <lineage>
        <taxon>Eukaryota</taxon>
        <taxon>Metazoa</taxon>
        <taxon>Ecdysozoa</taxon>
        <taxon>Arthropoda</taxon>
        <taxon>Crustacea</taxon>
        <taxon>Multicrustacea</taxon>
        <taxon>Hexanauplia</taxon>
        <taxon>Copepoda</taxon>
        <taxon>Harpacticoida</taxon>
        <taxon>Harpacticidae</taxon>
        <taxon>Tigriopus</taxon>
    </lineage>
</organism>
<dbReference type="AlphaFoldDB" id="A0A553N6Q4"/>
<dbReference type="Gene3D" id="3.10.100.10">
    <property type="entry name" value="Mannose-Binding Protein A, subunit A"/>
    <property type="match status" value="2"/>
</dbReference>
<protein>
    <recommendedName>
        <fullName evidence="1">C-type lectin domain-containing protein</fullName>
    </recommendedName>
</protein>
<evidence type="ECO:0000259" key="1">
    <source>
        <dbReference type="SMART" id="SM00034"/>
    </source>
</evidence>
<dbReference type="EMBL" id="VCGU01000459">
    <property type="protein sequence ID" value="TRY61119.1"/>
    <property type="molecule type" value="Genomic_DNA"/>
</dbReference>
<accession>A0A553N6Q4</accession>
<gene>
    <name evidence="2" type="ORF">TCAL_12784</name>
</gene>
<keyword evidence="3" id="KW-1185">Reference proteome</keyword>